<name>A0A8J4M2Y5_9BACL</name>
<dbReference type="RefSeq" id="WP_213413188.1">
    <property type="nucleotide sequence ID" value="NZ_BOVK01000046.1"/>
</dbReference>
<reference evidence="1" key="1">
    <citation type="submission" date="2021-04" db="EMBL/GenBank/DDBJ databases">
        <title>Draft genome sequence of Xylanibacillus composti strain K13.</title>
        <authorList>
            <person name="Uke A."/>
            <person name="Chhe C."/>
            <person name="Baramee S."/>
            <person name="Kosugi A."/>
        </authorList>
    </citation>
    <scope>NUCLEOTIDE SEQUENCE</scope>
    <source>
        <strain evidence="1">K13</strain>
    </source>
</reference>
<keyword evidence="2" id="KW-1185">Reference proteome</keyword>
<comment type="caution">
    <text evidence="1">The sequence shown here is derived from an EMBL/GenBank/DDBJ whole genome shotgun (WGS) entry which is preliminary data.</text>
</comment>
<dbReference type="Proteomes" id="UP000677918">
    <property type="component" value="Unassembled WGS sequence"/>
</dbReference>
<organism evidence="1 2">
    <name type="scientific">Xylanibacillus composti</name>
    <dbReference type="NCBI Taxonomy" id="1572762"/>
    <lineage>
        <taxon>Bacteria</taxon>
        <taxon>Bacillati</taxon>
        <taxon>Bacillota</taxon>
        <taxon>Bacilli</taxon>
        <taxon>Bacillales</taxon>
        <taxon>Paenibacillaceae</taxon>
        <taxon>Xylanibacillus</taxon>
    </lineage>
</organism>
<evidence type="ECO:0000313" key="1">
    <source>
        <dbReference type="EMBL" id="GIQ70365.1"/>
    </source>
</evidence>
<gene>
    <name evidence="1" type="ORF">XYCOK13_31890</name>
</gene>
<dbReference type="AlphaFoldDB" id="A0A8J4M2Y5"/>
<proteinExistence type="predicted"/>
<protein>
    <submittedName>
        <fullName evidence="1">Uncharacterized protein</fullName>
    </submittedName>
</protein>
<sequence length="62" mass="6749">MPQYSPVFNCYGGSATNITYSSAYCSWYLCDDIGPYKSRRVDYTYRCTNGGGGGGSFQVGCC</sequence>
<accession>A0A8J4M2Y5</accession>
<evidence type="ECO:0000313" key="2">
    <source>
        <dbReference type="Proteomes" id="UP000677918"/>
    </source>
</evidence>
<dbReference type="EMBL" id="BOVK01000046">
    <property type="protein sequence ID" value="GIQ70365.1"/>
    <property type="molecule type" value="Genomic_DNA"/>
</dbReference>